<dbReference type="OrthoDB" id="337038at2759"/>
<dbReference type="SUPFAM" id="SSF55797">
    <property type="entry name" value="PR-1-like"/>
    <property type="match status" value="1"/>
</dbReference>
<proteinExistence type="predicted"/>
<dbReference type="AlphaFoldDB" id="A0A0S4JRR4"/>
<dbReference type="EMBL" id="CYKH01002092">
    <property type="protein sequence ID" value="CUG92902.1"/>
    <property type="molecule type" value="Genomic_DNA"/>
</dbReference>
<dbReference type="PRINTS" id="PR00837">
    <property type="entry name" value="V5TPXLIKE"/>
</dbReference>
<dbReference type="CDD" id="cd05380">
    <property type="entry name" value="CAP_euk"/>
    <property type="match status" value="1"/>
</dbReference>
<protein>
    <submittedName>
        <fullName evidence="3">GPI-anchored surface protein, putative</fullName>
    </submittedName>
</protein>
<evidence type="ECO:0000313" key="4">
    <source>
        <dbReference type="Proteomes" id="UP000051952"/>
    </source>
</evidence>
<name>A0A0S4JRR4_BODSA</name>
<accession>A0A0S4JRR4</accession>
<feature type="signal peptide" evidence="1">
    <location>
        <begin position="1"/>
        <end position="27"/>
    </location>
</feature>
<sequence length="302" mass="31811">MKPTKNIAALVCSVLLLVHDSYLLADALPVPDCMVNISSSDISADTTLSSQEMYALLAVHNNARNGIRYATSMPLMQWSSALAAEVATWVKKCDQSTTWSDASVGFNLGFGDDSQVWAVANGWASQSSNYTYTTSTCTTSTVTPAVCGTCSSGNFKYCNSYLQIIWASSTSMGCAKSQCTSSSGAATTWVMCAYSPRGLIANQAPYESSSTALVGCQYPSPAASDPGTSTWKVLGGIGAGILMLLGGGAYMYMDGGDACCCDGKKKKERRMYDADAMDQLNTTQVAILSPPVVDAIPMNNSV</sequence>
<dbReference type="PANTHER" id="PTHR10334">
    <property type="entry name" value="CYSTEINE-RICH SECRETORY PROTEIN-RELATED"/>
    <property type="match status" value="1"/>
</dbReference>
<keyword evidence="1" id="KW-0732">Signal</keyword>
<dbReference type="InterPro" id="IPR001283">
    <property type="entry name" value="CRISP-related"/>
</dbReference>
<dbReference type="Pfam" id="PF00188">
    <property type="entry name" value="CAP"/>
    <property type="match status" value="1"/>
</dbReference>
<dbReference type="InterPro" id="IPR035940">
    <property type="entry name" value="CAP_sf"/>
</dbReference>
<organism evidence="3 4">
    <name type="scientific">Bodo saltans</name>
    <name type="common">Flagellated protozoan</name>
    <dbReference type="NCBI Taxonomy" id="75058"/>
    <lineage>
        <taxon>Eukaryota</taxon>
        <taxon>Discoba</taxon>
        <taxon>Euglenozoa</taxon>
        <taxon>Kinetoplastea</taxon>
        <taxon>Metakinetoplastina</taxon>
        <taxon>Eubodonida</taxon>
        <taxon>Bodonidae</taxon>
        <taxon>Bodo</taxon>
    </lineage>
</organism>
<dbReference type="Gene3D" id="3.40.33.10">
    <property type="entry name" value="CAP"/>
    <property type="match status" value="1"/>
</dbReference>
<dbReference type="InterPro" id="IPR014044">
    <property type="entry name" value="CAP_dom"/>
</dbReference>
<dbReference type="Proteomes" id="UP000051952">
    <property type="component" value="Unassembled WGS sequence"/>
</dbReference>
<gene>
    <name evidence="3" type="ORF">BSAL_02805</name>
</gene>
<dbReference type="SMART" id="SM00198">
    <property type="entry name" value="SCP"/>
    <property type="match status" value="1"/>
</dbReference>
<evidence type="ECO:0000256" key="1">
    <source>
        <dbReference type="SAM" id="SignalP"/>
    </source>
</evidence>
<reference evidence="4" key="1">
    <citation type="submission" date="2015-09" db="EMBL/GenBank/DDBJ databases">
        <authorList>
            <consortium name="Pathogen Informatics"/>
        </authorList>
    </citation>
    <scope>NUCLEOTIDE SEQUENCE [LARGE SCALE GENOMIC DNA]</scope>
    <source>
        <strain evidence="4">Lake Konstanz</strain>
    </source>
</reference>
<evidence type="ECO:0000313" key="3">
    <source>
        <dbReference type="EMBL" id="CUG92902.1"/>
    </source>
</evidence>
<keyword evidence="4" id="KW-1185">Reference proteome</keyword>
<feature type="chain" id="PRO_5006622683" evidence="1">
    <location>
        <begin position="28"/>
        <end position="302"/>
    </location>
</feature>
<dbReference type="VEuPathDB" id="TriTrypDB:BSAL_02805"/>
<evidence type="ECO:0000259" key="2">
    <source>
        <dbReference type="SMART" id="SM00198"/>
    </source>
</evidence>
<feature type="domain" description="SCP" evidence="2">
    <location>
        <begin position="51"/>
        <end position="202"/>
    </location>
</feature>